<sequence>MSHGNSPQIRPEMDRSRNVSYIAEQSDA</sequence>
<feature type="region of interest" description="Disordered" evidence="1">
    <location>
        <begin position="1"/>
        <end position="28"/>
    </location>
</feature>
<proteinExistence type="predicted"/>
<evidence type="ECO:0000256" key="1">
    <source>
        <dbReference type="SAM" id="MobiDB-lite"/>
    </source>
</evidence>
<reference evidence="2" key="1">
    <citation type="submission" date="2014-09" db="EMBL/GenBank/DDBJ databases">
        <authorList>
            <person name="Magalhaes I.L.F."/>
            <person name="Oliveira U."/>
            <person name="Santos F.R."/>
            <person name="Vidigal T.H.D.A."/>
            <person name="Brescovit A.D."/>
            <person name="Santos A.J."/>
        </authorList>
    </citation>
    <scope>NUCLEOTIDE SEQUENCE</scope>
    <source>
        <tissue evidence="2">Shoot tissue taken approximately 20 cm above the soil surface</tissue>
    </source>
</reference>
<reference evidence="2" key="2">
    <citation type="journal article" date="2015" name="Data Brief">
        <title>Shoot transcriptome of the giant reed, Arundo donax.</title>
        <authorList>
            <person name="Barrero R.A."/>
            <person name="Guerrero F.D."/>
            <person name="Moolhuijzen P."/>
            <person name="Goolsby J.A."/>
            <person name="Tidwell J."/>
            <person name="Bellgard S.E."/>
            <person name="Bellgard M.I."/>
        </authorList>
    </citation>
    <scope>NUCLEOTIDE SEQUENCE</scope>
    <source>
        <tissue evidence="2">Shoot tissue taken approximately 20 cm above the soil surface</tissue>
    </source>
</reference>
<dbReference type="EMBL" id="GBRH01224784">
    <property type="protein sequence ID" value="JAD73111.1"/>
    <property type="molecule type" value="Transcribed_RNA"/>
</dbReference>
<evidence type="ECO:0000313" key="2">
    <source>
        <dbReference type="EMBL" id="JAD73111.1"/>
    </source>
</evidence>
<organism evidence="2">
    <name type="scientific">Arundo donax</name>
    <name type="common">Giant reed</name>
    <name type="synonym">Donax arundinaceus</name>
    <dbReference type="NCBI Taxonomy" id="35708"/>
    <lineage>
        <taxon>Eukaryota</taxon>
        <taxon>Viridiplantae</taxon>
        <taxon>Streptophyta</taxon>
        <taxon>Embryophyta</taxon>
        <taxon>Tracheophyta</taxon>
        <taxon>Spermatophyta</taxon>
        <taxon>Magnoliopsida</taxon>
        <taxon>Liliopsida</taxon>
        <taxon>Poales</taxon>
        <taxon>Poaceae</taxon>
        <taxon>PACMAD clade</taxon>
        <taxon>Arundinoideae</taxon>
        <taxon>Arundineae</taxon>
        <taxon>Arundo</taxon>
    </lineage>
</organism>
<name>A0A0A9CC44_ARUDO</name>
<accession>A0A0A9CC44</accession>
<protein>
    <submittedName>
        <fullName evidence="2">Uncharacterized protein</fullName>
    </submittedName>
</protein>
<dbReference type="AlphaFoldDB" id="A0A0A9CC44"/>